<name>A0ABN2V0B1_9MICC</name>
<dbReference type="InterPro" id="IPR000835">
    <property type="entry name" value="HTH_MarR-typ"/>
</dbReference>
<dbReference type="PROSITE" id="PS50995">
    <property type="entry name" value="HTH_MARR_2"/>
    <property type="match status" value="1"/>
</dbReference>
<dbReference type="PANTHER" id="PTHR33164">
    <property type="entry name" value="TRANSCRIPTIONAL REGULATOR, MARR FAMILY"/>
    <property type="match status" value="1"/>
</dbReference>
<dbReference type="SUPFAM" id="SSF46785">
    <property type="entry name" value="Winged helix' DNA-binding domain"/>
    <property type="match status" value="1"/>
</dbReference>
<dbReference type="InterPro" id="IPR036390">
    <property type="entry name" value="WH_DNA-bd_sf"/>
</dbReference>
<dbReference type="Proteomes" id="UP001501461">
    <property type="component" value="Unassembled WGS sequence"/>
</dbReference>
<dbReference type="PANTHER" id="PTHR33164:SF43">
    <property type="entry name" value="HTH-TYPE TRANSCRIPTIONAL REPRESSOR YETL"/>
    <property type="match status" value="1"/>
</dbReference>
<feature type="domain" description="HTH marR-type" evidence="2">
    <location>
        <begin position="44"/>
        <end position="184"/>
    </location>
</feature>
<comment type="caution">
    <text evidence="3">The sequence shown here is derived from an EMBL/GenBank/DDBJ whole genome shotgun (WGS) entry which is preliminary data.</text>
</comment>
<dbReference type="SMART" id="SM00347">
    <property type="entry name" value="HTH_MARR"/>
    <property type="match status" value="1"/>
</dbReference>
<gene>
    <name evidence="3" type="ORF">GCM10009720_27950</name>
</gene>
<feature type="region of interest" description="Disordered" evidence="1">
    <location>
        <begin position="1"/>
        <end position="22"/>
    </location>
</feature>
<evidence type="ECO:0000313" key="4">
    <source>
        <dbReference type="Proteomes" id="UP001501461"/>
    </source>
</evidence>
<dbReference type="EMBL" id="BAAAMN010000061">
    <property type="protein sequence ID" value="GAA2045446.1"/>
    <property type="molecule type" value="Genomic_DNA"/>
</dbReference>
<dbReference type="PRINTS" id="PR00598">
    <property type="entry name" value="HTHMARR"/>
</dbReference>
<sequence length="191" mass="21590">MANNNPKTPRVPNSEGAQKFSMLDPRVMDPDQELIQYDAFEGAELDQIVDVLEAMRHWRTVERRLNDASRKYMKLGENDMRALRFMIASQRHGVLATPSDVAKHLQITTASVTKMLDRLAASDYIRRLPHPEDRRSTAIEVTEETQVIARQSVGESHAQRFHVVAEMTPAERETVSKFFAALSATGLPTSE</sequence>
<proteinExistence type="predicted"/>
<protein>
    <submittedName>
        <fullName evidence="3">MarR family transcriptional regulator</fullName>
    </submittedName>
</protein>
<evidence type="ECO:0000259" key="2">
    <source>
        <dbReference type="PROSITE" id="PS50995"/>
    </source>
</evidence>
<dbReference type="Gene3D" id="1.10.10.10">
    <property type="entry name" value="Winged helix-like DNA-binding domain superfamily/Winged helix DNA-binding domain"/>
    <property type="match status" value="1"/>
</dbReference>
<dbReference type="InterPro" id="IPR039422">
    <property type="entry name" value="MarR/SlyA-like"/>
</dbReference>
<accession>A0ABN2V0B1</accession>
<dbReference type="RefSeq" id="WP_343959842.1">
    <property type="nucleotide sequence ID" value="NZ_BAAAMN010000061.1"/>
</dbReference>
<organism evidence="3 4">
    <name type="scientific">Yaniella flava</name>
    <dbReference type="NCBI Taxonomy" id="287930"/>
    <lineage>
        <taxon>Bacteria</taxon>
        <taxon>Bacillati</taxon>
        <taxon>Actinomycetota</taxon>
        <taxon>Actinomycetes</taxon>
        <taxon>Micrococcales</taxon>
        <taxon>Micrococcaceae</taxon>
        <taxon>Yaniella</taxon>
    </lineage>
</organism>
<reference evidence="4" key="1">
    <citation type="journal article" date="2019" name="Int. J. Syst. Evol. Microbiol.">
        <title>The Global Catalogue of Microorganisms (GCM) 10K type strain sequencing project: providing services to taxonomists for standard genome sequencing and annotation.</title>
        <authorList>
            <consortium name="The Broad Institute Genomics Platform"/>
            <consortium name="The Broad Institute Genome Sequencing Center for Infectious Disease"/>
            <person name="Wu L."/>
            <person name="Ma J."/>
        </authorList>
    </citation>
    <scope>NUCLEOTIDE SEQUENCE [LARGE SCALE GENOMIC DNA]</scope>
    <source>
        <strain evidence="4">JCM 13595</strain>
    </source>
</reference>
<dbReference type="Pfam" id="PF01047">
    <property type="entry name" value="MarR"/>
    <property type="match status" value="1"/>
</dbReference>
<evidence type="ECO:0000313" key="3">
    <source>
        <dbReference type="EMBL" id="GAA2045446.1"/>
    </source>
</evidence>
<keyword evidence="4" id="KW-1185">Reference proteome</keyword>
<dbReference type="InterPro" id="IPR036388">
    <property type="entry name" value="WH-like_DNA-bd_sf"/>
</dbReference>
<evidence type="ECO:0000256" key="1">
    <source>
        <dbReference type="SAM" id="MobiDB-lite"/>
    </source>
</evidence>